<accession>A0A9X1B9F0</accession>
<reference evidence="1 2" key="1">
    <citation type="journal article" date="2020" name="Microorganisms">
        <title>Osmotic Adaptation and Compatible Solute Biosynthesis of Phototrophic Bacteria as Revealed from Genome Analyses.</title>
        <authorList>
            <person name="Imhoff J.F."/>
            <person name="Rahn T."/>
            <person name="Kunzel S."/>
            <person name="Keller A."/>
            <person name="Neulinger S.C."/>
        </authorList>
    </citation>
    <scope>NUCLEOTIDE SEQUENCE [LARGE SCALE GENOMIC DNA]</scope>
    <source>
        <strain evidence="1 2">DSM 21303</strain>
    </source>
</reference>
<dbReference type="RefSeq" id="WP_200387765.1">
    <property type="nucleotide sequence ID" value="NZ_NRSD01000008.1"/>
</dbReference>
<dbReference type="AlphaFoldDB" id="A0A9X1B9F0"/>
<protein>
    <submittedName>
        <fullName evidence="1">Uncharacterized protein</fullName>
    </submittedName>
</protein>
<keyword evidence="2" id="KW-1185">Reference proteome</keyword>
<gene>
    <name evidence="1" type="ORF">CKO25_09915</name>
</gene>
<comment type="caution">
    <text evidence="1">The sequence shown here is derived from an EMBL/GenBank/DDBJ whole genome shotgun (WGS) entry which is preliminary data.</text>
</comment>
<sequence length="226" mass="24648">MATVALKTTTGRLLLILALSAEIAAAPQPRAGPGILLFQATVEEAREVALASATASGWVQVDATTNSIDLEHLIEDEDIHDPRAPKTLIRIQVIFSDEPMGTRVLLQAMQVQSADDRLVTSDVTARYAENLDNALNSLRRRWDLRRGAQGASVRSPEPRQASEPRQAAVGIWAYYAERYAIALGCELGHSGAILAQSGSDWERHRVPCHDGRILEVICHHGDCTQP</sequence>
<evidence type="ECO:0000313" key="2">
    <source>
        <dbReference type="Proteomes" id="UP001138802"/>
    </source>
</evidence>
<dbReference type="Proteomes" id="UP001138802">
    <property type="component" value="Unassembled WGS sequence"/>
</dbReference>
<dbReference type="EMBL" id="NRSD01000008">
    <property type="protein sequence ID" value="MBK1644961.1"/>
    <property type="molecule type" value="Genomic_DNA"/>
</dbReference>
<evidence type="ECO:0000313" key="1">
    <source>
        <dbReference type="EMBL" id="MBK1644961.1"/>
    </source>
</evidence>
<organism evidence="1 2">
    <name type="scientific">Thiocapsa imhoffii</name>
    <dbReference type="NCBI Taxonomy" id="382777"/>
    <lineage>
        <taxon>Bacteria</taxon>
        <taxon>Pseudomonadati</taxon>
        <taxon>Pseudomonadota</taxon>
        <taxon>Gammaproteobacteria</taxon>
        <taxon>Chromatiales</taxon>
        <taxon>Chromatiaceae</taxon>
        <taxon>Thiocapsa</taxon>
    </lineage>
</organism>
<proteinExistence type="predicted"/>
<name>A0A9X1B9F0_9GAMM</name>